<dbReference type="AlphaFoldDB" id="A0A382Y1X3"/>
<evidence type="ECO:0000259" key="3">
    <source>
        <dbReference type="Pfam" id="PF01761"/>
    </source>
</evidence>
<gene>
    <name evidence="4" type="ORF">METZ01_LOCUS429362</name>
</gene>
<dbReference type="InterPro" id="IPR030960">
    <property type="entry name" value="DHQS/DOIS_N"/>
</dbReference>
<evidence type="ECO:0000313" key="4">
    <source>
        <dbReference type="EMBL" id="SVD76508.1"/>
    </source>
</evidence>
<protein>
    <recommendedName>
        <fullName evidence="3">3-dehydroquinate synthase N-terminal domain-containing protein</fullName>
    </recommendedName>
</protein>
<dbReference type="Pfam" id="PF01761">
    <property type="entry name" value="DHQ_synthase"/>
    <property type="match status" value="1"/>
</dbReference>
<name>A0A382Y1X3_9ZZZZ</name>
<evidence type="ECO:0000256" key="2">
    <source>
        <dbReference type="ARBA" id="ARBA00023027"/>
    </source>
</evidence>
<organism evidence="4">
    <name type="scientific">marine metagenome</name>
    <dbReference type="NCBI Taxonomy" id="408172"/>
    <lineage>
        <taxon>unclassified sequences</taxon>
        <taxon>metagenomes</taxon>
        <taxon>ecological metagenomes</taxon>
    </lineage>
</organism>
<feature type="non-terminal residue" evidence="4">
    <location>
        <position position="209"/>
    </location>
</feature>
<dbReference type="InterPro" id="IPR050071">
    <property type="entry name" value="Dehydroquinate_synthase"/>
</dbReference>
<dbReference type="EMBL" id="UINC01171772">
    <property type="protein sequence ID" value="SVD76508.1"/>
    <property type="molecule type" value="Genomic_DNA"/>
</dbReference>
<dbReference type="PANTHER" id="PTHR43622">
    <property type="entry name" value="3-DEHYDROQUINATE SYNTHASE"/>
    <property type="match status" value="1"/>
</dbReference>
<dbReference type="GO" id="GO:0046872">
    <property type="term" value="F:metal ion binding"/>
    <property type="evidence" value="ECO:0007669"/>
    <property type="project" value="UniProtKB-KW"/>
</dbReference>
<dbReference type="PANTHER" id="PTHR43622:SF1">
    <property type="entry name" value="3-DEHYDROQUINATE SYNTHASE"/>
    <property type="match status" value="1"/>
</dbReference>
<accession>A0A382Y1X3</accession>
<proteinExistence type="predicted"/>
<dbReference type="Gene3D" id="3.40.50.1970">
    <property type="match status" value="1"/>
</dbReference>
<keyword evidence="2" id="KW-0520">NAD</keyword>
<feature type="domain" description="3-dehydroquinate synthase N-terminal" evidence="3">
    <location>
        <begin position="64"/>
        <end position="176"/>
    </location>
</feature>
<reference evidence="4" key="1">
    <citation type="submission" date="2018-05" db="EMBL/GenBank/DDBJ databases">
        <authorList>
            <person name="Lanie J.A."/>
            <person name="Ng W.-L."/>
            <person name="Kazmierczak K.M."/>
            <person name="Andrzejewski T.M."/>
            <person name="Davidsen T.M."/>
            <person name="Wayne K.J."/>
            <person name="Tettelin H."/>
            <person name="Glass J.I."/>
            <person name="Rusch D."/>
            <person name="Podicherti R."/>
            <person name="Tsui H.-C.T."/>
            <person name="Winkler M.E."/>
        </authorList>
    </citation>
    <scope>NUCLEOTIDE SEQUENCE</scope>
</reference>
<keyword evidence="1" id="KW-0479">Metal-binding</keyword>
<sequence>MGDFQLSNGCFEVKSTFGNYLVDFSSHKEFLDNTNHAKTILVIDKTIYKSYQSSFTNFLQKNILVIDSSEKSKSFEYATTILNELLKKKIKKDYTLIAIGGGTLQDLTAFTASIIYRGIKWNFIPTTLLAQCDSCIGSKTSINFQSYKNVLGNFYPPKKVIIDVEFLESLPSSEIKSGIGEMIHYFYFEKNIFLKEIFANYDKLVTRKK</sequence>
<dbReference type="GO" id="GO:0003856">
    <property type="term" value="F:3-dehydroquinate synthase activity"/>
    <property type="evidence" value="ECO:0007669"/>
    <property type="project" value="TreeGrafter"/>
</dbReference>
<dbReference type="SUPFAM" id="SSF56796">
    <property type="entry name" value="Dehydroquinate synthase-like"/>
    <property type="match status" value="1"/>
</dbReference>
<evidence type="ECO:0000256" key="1">
    <source>
        <dbReference type="ARBA" id="ARBA00022723"/>
    </source>
</evidence>